<evidence type="ECO:0000256" key="1">
    <source>
        <dbReference type="ARBA" id="ARBA00001933"/>
    </source>
</evidence>
<dbReference type="AlphaFoldDB" id="A0A1W6YSR1"/>
<dbReference type="InterPro" id="IPR015421">
    <property type="entry name" value="PyrdxlP-dep_Trfase_major"/>
</dbReference>
<dbReference type="EMBL" id="CP021108">
    <property type="protein sequence ID" value="ARP84014.1"/>
    <property type="molecule type" value="Genomic_DNA"/>
</dbReference>
<keyword evidence="3 6" id="KW-0808">Transferase</keyword>
<dbReference type="STRING" id="1416806.CAL12_26500"/>
<evidence type="ECO:0000256" key="2">
    <source>
        <dbReference type="ARBA" id="ARBA00022576"/>
    </source>
</evidence>
<evidence type="ECO:0000256" key="4">
    <source>
        <dbReference type="ARBA" id="ARBA00022898"/>
    </source>
</evidence>
<dbReference type="PANTHER" id="PTHR42790">
    <property type="entry name" value="AMINOTRANSFERASE"/>
    <property type="match status" value="1"/>
</dbReference>
<accession>A0A1W6YSR1</accession>
<dbReference type="OrthoDB" id="9804020at2"/>
<reference evidence="6 7" key="1">
    <citation type="submission" date="2017-05" db="EMBL/GenBank/DDBJ databases">
        <title>Complete and WGS of Bordetella genogroups.</title>
        <authorList>
            <person name="Spilker T."/>
            <person name="LiPuma J."/>
        </authorList>
    </citation>
    <scope>NUCLEOTIDE SEQUENCE [LARGE SCALE GENOMIC DNA]</scope>
    <source>
        <strain evidence="6 7">AU19157</strain>
    </source>
</reference>
<dbReference type="KEGG" id="bgv:CAL12_26500"/>
<comment type="cofactor">
    <cofactor evidence="1">
        <name>pyridoxal 5'-phosphate</name>
        <dbReference type="ChEBI" id="CHEBI:597326"/>
    </cofactor>
</comment>
<keyword evidence="4" id="KW-0663">Pyridoxal phosphate</keyword>
<proteinExistence type="predicted"/>
<dbReference type="Proteomes" id="UP000194151">
    <property type="component" value="Chromosome"/>
</dbReference>
<dbReference type="Gene3D" id="3.40.640.10">
    <property type="entry name" value="Type I PLP-dependent aspartate aminotransferase-like (Major domain)"/>
    <property type="match status" value="1"/>
</dbReference>
<evidence type="ECO:0000259" key="5">
    <source>
        <dbReference type="Pfam" id="PF00155"/>
    </source>
</evidence>
<dbReference type="InterPro" id="IPR004839">
    <property type="entry name" value="Aminotransferase_I/II_large"/>
</dbReference>
<sequence length="414" mass="44745">MSSHSVSGYSFAAPFQIPAISPIRSLAPYANRPGTISMSGGYPATELFDVDGLNAAAAKVGARLASCLQYSNIDGQAGLRMQLARLSAERGIRCDPDTELAVTGGSQQSLALLGRVMLQPGDAAIIESPGFPNSRQALHYTGATLHTVPSGPDGVDVDALALLVERVRPKLVSVVATFSNPCGATLNLERRRRLVELAARYRFLLVEDDPYGELRFEGEPIPPLLALAEGEQRKWVAYIASMSKTMAPALRMGWLIAPAEIRRRCVGAKAADDMASSAWIQEIVAQYIEDGRYHEHVPRIRAAYAARADALARALAEEMGGHVDFRKPQGGMFCWARLTGDIDSTRLLPYAIEHEVVYVPGKAFYSDPAQADMQAMRLSFATMNEAQIRTGIVRLRQALQACAAGESVSITLAD</sequence>
<keyword evidence="7" id="KW-1185">Reference proteome</keyword>
<dbReference type="GO" id="GO:0030170">
    <property type="term" value="F:pyridoxal phosphate binding"/>
    <property type="evidence" value="ECO:0007669"/>
    <property type="project" value="InterPro"/>
</dbReference>
<dbReference type="InterPro" id="IPR015424">
    <property type="entry name" value="PyrdxlP-dep_Trfase"/>
</dbReference>
<keyword evidence="2 6" id="KW-0032">Aminotransferase</keyword>
<feature type="domain" description="Aminotransferase class I/classII large" evidence="5">
    <location>
        <begin position="66"/>
        <end position="394"/>
    </location>
</feature>
<dbReference type="InterPro" id="IPR050859">
    <property type="entry name" value="Class-I_PLP-dep_aminotransf"/>
</dbReference>
<dbReference type="GO" id="GO:1901605">
    <property type="term" value="P:alpha-amino acid metabolic process"/>
    <property type="evidence" value="ECO:0007669"/>
    <property type="project" value="TreeGrafter"/>
</dbReference>
<evidence type="ECO:0000313" key="6">
    <source>
        <dbReference type="EMBL" id="ARP84014.1"/>
    </source>
</evidence>
<dbReference type="GO" id="GO:0008483">
    <property type="term" value="F:transaminase activity"/>
    <property type="evidence" value="ECO:0007669"/>
    <property type="project" value="UniProtKB-KW"/>
</dbReference>
<organism evidence="6 7">
    <name type="scientific">Bordetella genomosp. 8</name>
    <dbReference type="NCBI Taxonomy" id="1416806"/>
    <lineage>
        <taxon>Bacteria</taxon>
        <taxon>Pseudomonadati</taxon>
        <taxon>Pseudomonadota</taxon>
        <taxon>Betaproteobacteria</taxon>
        <taxon>Burkholderiales</taxon>
        <taxon>Alcaligenaceae</taxon>
        <taxon>Bordetella</taxon>
    </lineage>
</organism>
<protein>
    <submittedName>
        <fullName evidence="6">2-aminoadipate aminotransferase</fullName>
    </submittedName>
</protein>
<evidence type="ECO:0000256" key="3">
    <source>
        <dbReference type="ARBA" id="ARBA00022679"/>
    </source>
</evidence>
<dbReference type="PANTHER" id="PTHR42790:SF19">
    <property type="entry name" value="KYNURENINE_ALPHA-AMINOADIPATE AMINOTRANSFERASE, MITOCHONDRIAL"/>
    <property type="match status" value="1"/>
</dbReference>
<dbReference type="InterPro" id="IPR015422">
    <property type="entry name" value="PyrdxlP-dep_Trfase_small"/>
</dbReference>
<dbReference type="RefSeq" id="WP_086067336.1">
    <property type="nucleotide sequence ID" value="NZ_CP021108.1"/>
</dbReference>
<name>A0A1W6YSR1_9BORD</name>
<evidence type="ECO:0000313" key="7">
    <source>
        <dbReference type="Proteomes" id="UP000194151"/>
    </source>
</evidence>
<dbReference type="SUPFAM" id="SSF53383">
    <property type="entry name" value="PLP-dependent transferases"/>
    <property type="match status" value="1"/>
</dbReference>
<dbReference type="CDD" id="cd00609">
    <property type="entry name" value="AAT_like"/>
    <property type="match status" value="1"/>
</dbReference>
<dbReference type="Pfam" id="PF00155">
    <property type="entry name" value="Aminotran_1_2"/>
    <property type="match status" value="1"/>
</dbReference>
<dbReference type="Gene3D" id="3.90.1150.10">
    <property type="entry name" value="Aspartate Aminotransferase, domain 1"/>
    <property type="match status" value="1"/>
</dbReference>
<gene>
    <name evidence="6" type="ORF">CAL12_26500</name>
</gene>